<dbReference type="SUPFAM" id="SSF56112">
    <property type="entry name" value="Protein kinase-like (PK-like)"/>
    <property type="match status" value="1"/>
</dbReference>
<dbReference type="Pfam" id="PF03109">
    <property type="entry name" value="ABC1"/>
    <property type="match status" value="1"/>
</dbReference>
<accession>A0AAD7UHB6</accession>
<feature type="chain" id="PRO_5042098337" description="ABC1 atypical kinase-like domain-containing protein" evidence="2">
    <location>
        <begin position="22"/>
        <end position="647"/>
    </location>
</feature>
<dbReference type="InterPro" id="IPR050154">
    <property type="entry name" value="UbiB_kinase"/>
</dbReference>
<dbReference type="Proteomes" id="UP001230188">
    <property type="component" value="Unassembled WGS sequence"/>
</dbReference>
<proteinExistence type="inferred from homology"/>
<comment type="similarity">
    <text evidence="1">Belongs to the protein kinase superfamily. ADCK protein kinase family.</text>
</comment>
<dbReference type="PANTHER" id="PTHR10566">
    <property type="entry name" value="CHAPERONE-ACTIVITY OF BC1 COMPLEX CABC1 -RELATED"/>
    <property type="match status" value="1"/>
</dbReference>
<evidence type="ECO:0000259" key="3">
    <source>
        <dbReference type="Pfam" id="PF03109"/>
    </source>
</evidence>
<dbReference type="EMBL" id="JAQMWT010000314">
    <property type="protein sequence ID" value="KAJ8605570.1"/>
    <property type="molecule type" value="Genomic_DNA"/>
</dbReference>
<dbReference type="InterPro" id="IPR011009">
    <property type="entry name" value="Kinase-like_dom_sf"/>
</dbReference>
<dbReference type="PANTHER" id="PTHR10566:SF113">
    <property type="entry name" value="PROTEIN ACTIVITY OF BC1 COMPLEX KINASE 7, CHLOROPLASTIC"/>
    <property type="match status" value="1"/>
</dbReference>
<keyword evidence="5" id="KW-1185">Reference proteome</keyword>
<gene>
    <name evidence="4" type="ORF">CTAYLR_000151</name>
</gene>
<comment type="caution">
    <text evidence="4">The sequence shown here is derived from an EMBL/GenBank/DDBJ whole genome shotgun (WGS) entry which is preliminary data.</text>
</comment>
<organism evidence="4 5">
    <name type="scientific">Chrysophaeum taylorii</name>
    <dbReference type="NCBI Taxonomy" id="2483200"/>
    <lineage>
        <taxon>Eukaryota</taxon>
        <taxon>Sar</taxon>
        <taxon>Stramenopiles</taxon>
        <taxon>Ochrophyta</taxon>
        <taxon>Pelagophyceae</taxon>
        <taxon>Pelagomonadales</taxon>
        <taxon>Pelagomonadaceae</taxon>
        <taxon>Chrysophaeum</taxon>
    </lineage>
</organism>
<keyword evidence="2" id="KW-0732">Signal</keyword>
<dbReference type="InterPro" id="IPR004147">
    <property type="entry name" value="ABC1_dom"/>
</dbReference>
<evidence type="ECO:0000313" key="5">
    <source>
        <dbReference type="Proteomes" id="UP001230188"/>
    </source>
</evidence>
<dbReference type="CDD" id="cd05121">
    <property type="entry name" value="ABC1_ADCK3-like"/>
    <property type="match status" value="1"/>
</dbReference>
<evidence type="ECO:0000313" key="4">
    <source>
        <dbReference type="EMBL" id="KAJ8605570.1"/>
    </source>
</evidence>
<feature type="signal peptide" evidence="2">
    <location>
        <begin position="1"/>
        <end position="21"/>
    </location>
</feature>
<sequence>MLLVVVVVVPFAACFVPPAAAPPRWWWWSSCDYCCSPREYATTSHHREVLVVPPPQHAVLATSKNNNVSRAKLAAKRTSLIWSVAAKFVVKYLLLRRSRLSGDALKRARKEFASEFRDALVRLGPTFIKFGQLLSTRVDVLPPEVIQELVSLQNDVPGFSPRRALEIIREELGEVPFATFDETPLAAASLAQVHRATLETGEDVVVKVQRDGLLEQFRVDCANIRFLARVADRLDPQEEGVSANWKGIAESSEKVLFREIDFLQEKESALKFRENFHETAFVRIPRIYDEFCTRKVLTMEYVAGAKINAPPPGSDTELLASRLTTSYLDQLCRHGFFHCDPHPGNVAVDENNRIIYYDFGMMEKIEPQVKKGFVDLVYALYKNDPMLAVDALELMGVLRENLDRFSVERVARSYVSTFAETIQTNAPWENQMDPDEARAVRRARRAKLGADLFATQAERPFVFPPKFTFVFRALSTIDGIGKTLDPKYDLTRLASPYLRELADLRDGSALKTALLEILRSLGWRPVDLSQVVQQPRNVANVQTVLRRLERGDLKLRVRAQECESVLERIETRQKLLHFALVSALLFKIATQIAPSPKLIAVVVSKLAYCASAFFAAKAAANLFELEKLERRKTRFFDLSNQRDDKPY</sequence>
<name>A0AAD7UHB6_9STRA</name>
<dbReference type="AlphaFoldDB" id="A0AAD7UHB6"/>
<evidence type="ECO:0000256" key="2">
    <source>
        <dbReference type="SAM" id="SignalP"/>
    </source>
</evidence>
<protein>
    <recommendedName>
        <fullName evidence="3">ABC1 atypical kinase-like domain-containing protein</fullName>
    </recommendedName>
</protein>
<feature type="domain" description="ABC1 atypical kinase-like" evidence="3">
    <location>
        <begin position="152"/>
        <end position="384"/>
    </location>
</feature>
<evidence type="ECO:0000256" key="1">
    <source>
        <dbReference type="ARBA" id="ARBA00009670"/>
    </source>
</evidence>
<reference evidence="4" key="1">
    <citation type="submission" date="2023-01" db="EMBL/GenBank/DDBJ databases">
        <title>Metagenome sequencing of chrysophaentin producing Chrysophaeum taylorii.</title>
        <authorList>
            <person name="Davison J."/>
            <person name="Bewley C."/>
        </authorList>
    </citation>
    <scope>NUCLEOTIDE SEQUENCE</scope>
    <source>
        <strain evidence="4">NIES-1699</strain>
    </source>
</reference>